<evidence type="ECO:0000256" key="11">
    <source>
        <dbReference type="ARBA" id="ARBA00023033"/>
    </source>
</evidence>
<keyword evidence="5" id="KW-0645">Protease</keyword>
<evidence type="ECO:0000256" key="1">
    <source>
        <dbReference type="ARBA" id="ARBA00001947"/>
    </source>
</evidence>
<evidence type="ECO:0000256" key="2">
    <source>
        <dbReference type="ARBA" id="ARBA00001971"/>
    </source>
</evidence>
<dbReference type="PANTHER" id="PTHR24296">
    <property type="entry name" value="CYTOCHROME P450"/>
    <property type="match status" value="1"/>
</dbReference>
<dbReference type="EMBL" id="JAEACU010000003">
    <property type="protein sequence ID" value="KAH7537929.1"/>
    <property type="molecule type" value="Genomic_DNA"/>
</dbReference>
<organism evidence="15 16">
    <name type="scientific">Ziziphus jujuba var. spinosa</name>
    <dbReference type="NCBI Taxonomy" id="714518"/>
    <lineage>
        <taxon>Eukaryota</taxon>
        <taxon>Viridiplantae</taxon>
        <taxon>Streptophyta</taxon>
        <taxon>Embryophyta</taxon>
        <taxon>Tracheophyta</taxon>
        <taxon>Spermatophyta</taxon>
        <taxon>Magnoliopsida</taxon>
        <taxon>eudicotyledons</taxon>
        <taxon>Gunneridae</taxon>
        <taxon>Pentapetalae</taxon>
        <taxon>rosids</taxon>
        <taxon>fabids</taxon>
        <taxon>Rosales</taxon>
        <taxon>Rhamnaceae</taxon>
        <taxon>Paliureae</taxon>
        <taxon>Ziziphus</taxon>
    </lineage>
</organism>
<evidence type="ECO:0000313" key="15">
    <source>
        <dbReference type="EMBL" id="KAH7537929.1"/>
    </source>
</evidence>
<dbReference type="PRINTS" id="PR00385">
    <property type="entry name" value="P450"/>
</dbReference>
<evidence type="ECO:0000256" key="9">
    <source>
        <dbReference type="ARBA" id="ARBA00023002"/>
    </source>
</evidence>
<reference evidence="15" key="1">
    <citation type="journal article" date="2021" name="Front. Plant Sci.">
        <title>Chromosome-Scale Genome Assembly for Chinese Sour Jujube and Insights Into Its Genome Evolution and Domestication Signature.</title>
        <authorList>
            <person name="Shen L.-Y."/>
            <person name="Luo H."/>
            <person name="Wang X.-L."/>
            <person name="Wang X.-M."/>
            <person name="Qiu X.-J."/>
            <person name="Liu H."/>
            <person name="Zhou S.-S."/>
            <person name="Jia K.-H."/>
            <person name="Nie S."/>
            <person name="Bao Y.-T."/>
            <person name="Zhang R.-G."/>
            <person name="Yun Q.-Z."/>
            <person name="Chai Y.-H."/>
            <person name="Lu J.-Y."/>
            <person name="Li Y."/>
            <person name="Zhao S.-W."/>
            <person name="Mao J.-F."/>
            <person name="Jia S.-G."/>
            <person name="Mao Y.-M."/>
        </authorList>
    </citation>
    <scope>NUCLEOTIDE SEQUENCE</scope>
    <source>
        <strain evidence="15">AT0</strain>
        <tissue evidence="15">Leaf</tissue>
    </source>
</reference>
<evidence type="ECO:0000313" key="16">
    <source>
        <dbReference type="Proteomes" id="UP000813462"/>
    </source>
</evidence>
<gene>
    <name evidence="15" type="ORF">FEM48_Zijuj03G0145000</name>
</gene>
<keyword evidence="9" id="KW-0560">Oxidoreductase</keyword>
<dbReference type="SUPFAM" id="SSF48264">
    <property type="entry name" value="Cytochrome P450"/>
    <property type="match status" value="3"/>
</dbReference>
<evidence type="ECO:0000256" key="5">
    <source>
        <dbReference type="ARBA" id="ARBA00022670"/>
    </source>
</evidence>
<feature type="transmembrane region" description="Helical" evidence="13">
    <location>
        <begin position="922"/>
        <end position="942"/>
    </location>
</feature>
<evidence type="ECO:0000259" key="14">
    <source>
        <dbReference type="Pfam" id="PF01435"/>
    </source>
</evidence>
<dbReference type="Pfam" id="PF01435">
    <property type="entry name" value="Peptidase_M48"/>
    <property type="match status" value="1"/>
</dbReference>
<comment type="cofactor">
    <cofactor evidence="1">
        <name>Zn(2+)</name>
        <dbReference type="ChEBI" id="CHEBI:29105"/>
    </cofactor>
</comment>
<dbReference type="GO" id="GO:0020037">
    <property type="term" value="F:heme binding"/>
    <property type="evidence" value="ECO:0007669"/>
    <property type="project" value="InterPro"/>
</dbReference>
<dbReference type="Gene3D" id="3.30.2010.10">
    <property type="entry name" value="Metalloproteases ('zincins'), catalytic domain"/>
    <property type="match status" value="1"/>
</dbReference>
<evidence type="ECO:0000256" key="7">
    <source>
        <dbReference type="ARBA" id="ARBA00022801"/>
    </source>
</evidence>
<keyword evidence="12" id="KW-0482">Metalloprotease</keyword>
<dbReference type="Gene3D" id="1.10.630.10">
    <property type="entry name" value="Cytochrome P450"/>
    <property type="match status" value="5"/>
</dbReference>
<dbReference type="CDD" id="cd07331">
    <property type="entry name" value="M48C_Oma1_like"/>
    <property type="match status" value="1"/>
</dbReference>
<dbReference type="GO" id="GO:0016705">
    <property type="term" value="F:oxidoreductase activity, acting on paired donors, with incorporation or reduction of molecular oxygen"/>
    <property type="evidence" value="ECO:0007669"/>
    <property type="project" value="InterPro"/>
</dbReference>
<dbReference type="GO" id="GO:0004222">
    <property type="term" value="F:metalloendopeptidase activity"/>
    <property type="evidence" value="ECO:0007669"/>
    <property type="project" value="InterPro"/>
</dbReference>
<dbReference type="Pfam" id="PF00067">
    <property type="entry name" value="p450"/>
    <property type="match status" value="5"/>
</dbReference>
<dbReference type="InterPro" id="IPR001128">
    <property type="entry name" value="Cyt_P450"/>
</dbReference>
<dbReference type="Proteomes" id="UP000813462">
    <property type="component" value="Unassembled WGS sequence"/>
</dbReference>
<comment type="cofactor">
    <cofactor evidence="2">
        <name>heme</name>
        <dbReference type="ChEBI" id="CHEBI:30413"/>
    </cofactor>
</comment>
<dbReference type="GO" id="GO:0006508">
    <property type="term" value="P:proteolysis"/>
    <property type="evidence" value="ECO:0007669"/>
    <property type="project" value="UniProtKB-KW"/>
</dbReference>
<dbReference type="InterPro" id="IPR036396">
    <property type="entry name" value="Cyt_P450_sf"/>
</dbReference>
<sequence>MTLRARYCLQHPQSVRVRLISDEILKALQRGLSRQKVCRDLGLADEGSGRRETLTGLKEFGGGEEQMEGKWSLEDKVLDDKWVQQSRKKGQEKGVQLATSHLDGLDWEILVVDEPVLNAFCLPGGKIVVYTGFLEHFRSDAEIATIIGHEVGHVVARHAAERITRNLWLAILEVILSEKFKIDNVKILSNLLLKLPFSRRNEMEADYIGLLLMASAGYDPREAPQVYEKFERNAISRFIEECKNMKELKKIHSQIITSPFLLQSDKFLLLSRLLFFCAISDLGSLGYATVVFRFMKNPNLFVYNVMIRAYASKINGGGNEIFHEFSVRGSPDVQMDKIIGVLKDLNDDMKMGRVFDYHTTLARKHSTFRLIEPLHSEIYTVDPGEYHSDVMRDLFGDGIFAVDGDKWRHQRKLASYEFSAKVLRDFSTSVFRVNAAKLASKVLTVAAAEQIIDLQDMLMKLTLDSIFKVGFGIDLNTLSGLNEIGNRFIKAFDDSNVIVFWRFVDLTWRIKRFLNIGMEASLKKNIKVINDFIFDLIRRKREQLKNEKLDCAKEDILSRFLMGSVKDPENMTDQYLRDITLNFIIAGKDTSANTLTWFFYLICKHPLVQEKISQEVQEATEAENCKSADEFAELVTEEALEKMQYLHAALTETLRLYPAVPVAGPRICLGKEFAYRQMKIVAAVLLNSFNFKLVDENKEATYRTMFTLQMDQGLHLGSLSSVLSDLRRDGIFAELLMKSTLDAMFNVVLGVEPDNINYGMDDEEAARFSNAFDEASAITFGRYVDFFWTVKRFLNVGSEAALRKVSKWSMNLCIRLKAKCYWAEKLGKISFRLPKHQWSSAHAYVGQPIDDTFPDGFSVGKGNVVAYQPYAMGRMKIQWGDDAEEFRPERWIDENGLFKQESPFKFIRLPMSIMEHLVSDPILVTTATIIAIYITIFIIKLVEKKKKKYHPLGGTFLNQLINFHRLHDYGTDLARKHTTYRILGLFRTEVYTADPQNLEYILKTNFSNYGKGWFHYSILSDLLGDGIFTVDGEKWRHQRKVSSYQFSTKMLRDFSNTVFKTNALKLAGIVSQAAASNQPIDMQELLMKSSLETVFKVVLGVEVDSIFGTDEEAARFSNAFDEASEIILGRYIDFFWKIKRYFNIGSEAVLRKSIEVVDEFVQKVIQTKIDEVHNSPDDLTDAKVCFSDDTLPDGYSVKKGNVVVYQPYAMGRMKFLWGDDAEEFRPERWIDENGLFKEQSPFKFSAFQAGPRICLGKEFAYRQMKFFSAVLLGSYKFKLSDEKKAVNYRVMLNLVINGGLHLRPSSRNQVI</sequence>
<comment type="similarity">
    <text evidence="3">Belongs to the cytochrome P450 family.</text>
</comment>
<keyword evidence="11" id="KW-0503">Monooxygenase</keyword>
<protein>
    <recommendedName>
        <fullName evidence="14">Peptidase M48 domain-containing protein</fullName>
    </recommendedName>
</protein>
<keyword evidence="6" id="KW-0479">Metal-binding</keyword>
<keyword evidence="10" id="KW-0408">Iron</keyword>
<dbReference type="GO" id="GO:0004497">
    <property type="term" value="F:monooxygenase activity"/>
    <property type="evidence" value="ECO:0007669"/>
    <property type="project" value="UniProtKB-KW"/>
</dbReference>
<keyword evidence="4" id="KW-0349">Heme</keyword>
<evidence type="ECO:0000256" key="12">
    <source>
        <dbReference type="ARBA" id="ARBA00023049"/>
    </source>
</evidence>
<keyword evidence="13" id="KW-1133">Transmembrane helix</keyword>
<accession>A0A978VQV4</accession>
<name>A0A978VQV4_ZIZJJ</name>
<keyword evidence="13" id="KW-0812">Transmembrane</keyword>
<evidence type="ECO:0000256" key="6">
    <source>
        <dbReference type="ARBA" id="ARBA00022723"/>
    </source>
</evidence>
<feature type="domain" description="Peptidase M48" evidence="14">
    <location>
        <begin position="99"/>
        <end position="227"/>
    </location>
</feature>
<evidence type="ECO:0000256" key="4">
    <source>
        <dbReference type="ARBA" id="ARBA00022617"/>
    </source>
</evidence>
<evidence type="ECO:0000256" key="8">
    <source>
        <dbReference type="ARBA" id="ARBA00022833"/>
    </source>
</evidence>
<keyword evidence="8" id="KW-0862">Zinc</keyword>
<dbReference type="GO" id="GO:0005506">
    <property type="term" value="F:iron ion binding"/>
    <property type="evidence" value="ECO:0007669"/>
    <property type="project" value="InterPro"/>
</dbReference>
<evidence type="ECO:0000256" key="10">
    <source>
        <dbReference type="ARBA" id="ARBA00023004"/>
    </source>
</evidence>
<comment type="caution">
    <text evidence="15">The sequence shown here is derived from an EMBL/GenBank/DDBJ whole genome shotgun (WGS) entry which is preliminary data.</text>
</comment>
<evidence type="ECO:0000256" key="13">
    <source>
        <dbReference type="SAM" id="Phobius"/>
    </source>
</evidence>
<dbReference type="InterPro" id="IPR001915">
    <property type="entry name" value="Peptidase_M48"/>
</dbReference>
<evidence type="ECO:0000256" key="3">
    <source>
        <dbReference type="ARBA" id="ARBA00010617"/>
    </source>
</evidence>
<keyword evidence="7" id="KW-0378">Hydrolase</keyword>
<proteinExistence type="inferred from homology"/>
<keyword evidence="13" id="KW-0472">Membrane</keyword>